<protein>
    <submittedName>
        <fullName evidence="2">Uncharacterized protein</fullName>
    </submittedName>
</protein>
<evidence type="ECO:0000313" key="2">
    <source>
        <dbReference type="EMBL" id="RPA80711.1"/>
    </source>
</evidence>
<dbReference type="AlphaFoldDB" id="A0A3N4I951"/>
<evidence type="ECO:0000256" key="1">
    <source>
        <dbReference type="SAM" id="MobiDB-lite"/>
    </source>
</evidence>
<dbReference type="EMBL" id="ML119685">
    <property type="protein sequence ID" value="RPA80711.1"/>
    <property type="molecule type" value="Genomic_DNA"/>
</dbReference>
<reference evidence="2 3" key="1">
    <citation type="journal article" date="2018" name="Nat. Ecol. Evol.">
        <title>Pezizomycetes genomes reveal the molecular basis of ectomycorrhizal truffle lifestyle.</title>
        <authorList>
            <person name="Murat C."/>
            <person name="Payen T."/>
            <person name="Noel B."/>
            <person name="Kuo A."/>
            <person name="Morin E."/>
            <person name="Chen J."/>
            <person name="Kohler A."/>
            <person name="Krizsan K."/>
            <person name="Balestrini R."/>
            <person name="Da Silva C."/>
            <person name="Montanini B."/>
            <person name="Hainaut M."/>
            <person name="Levati E."/>
            <person name="Barry K.W."/>
            <person name="Belfiori B."/>
            <person name="Cichocki N."/>
            <person name="Clum A."/>
            <person name="Dockter R.B."/>
            <person name="Fauchery L."/>
            <person name="Guy J."/>
            <person name="Iotti M."/>
            <person name="Le Tacon F."/>
            <person name="Lindquist E.A."/>
            <person name="Lipzen A."/>
            <person name="Malagnac F."/>
            <person name="Mello A."/>
            <person name="Molinier V."/>
            <person name="Miyauchi S."/>
            <person name="Poulain J."/>
            <person name="Riccioni C."/>
            <person name="Rubini A."/>
            <person name="Sitrit Y."/>
            <person name="Splivallo R."/>
            <person name="Traeger S."/>
            <person name="Wang M."/>
            <person name="Zifcakova L."/>
            <person name="Wipf D."/>
            <person name="Zambonelli A."/>
            <person name="Paolocci F."/>
            <person name="Nowrousian M."/>
            <person name="Ottonello S."/>
            <person name="Baldrian P."/>
            <person name="Spatafora J.W."/>
            <person name="Henrissat B."/>
            <person name="Nagy L.G."/>
            <person name="Aury J.M."/>
            <person name="Wincker P."/>
            <person name="Grigoriev I.V."/>
            <person name="Bonfante P."/>
            <person name="Martin F.M."/>
        </authorList>
    </citation>
    <scope>NUCLEOTIDE SEQUENCE [LARGE SCALE GENOMIC DNA]</scope>
    <source>
        <strain evidence="2 3">RN42</strain>
    </source>
</reference>
<dbReference type="Proteomes" id="UP000275078">
    <property type="component" value="Unassembled WGS sequence"/>
</dbReference>
<proteinExistence type="predicted"/>
<name>A0A3N4I951_ASCIM</name>
<keyword evidence="3" id="KW-1185">Reference proteome</keyword>
<feature type="region of interest" description="Disordered" evidence="1">
    <location>
        <begin position="1"/>
        <end position="43"/>
    </location>
</feature>
<gene>
    <name evidence="2" type="ORF">BJ508DRAFT_376892</name>
</gene>
<accession>A0A3N4I951</accession>
<evidence type="ECO:0000313" key="3">
    <source>
        <dbReference type="Proteomes" id="UP000275078"/>
    </source>
</evidence>
<sequence>MDVLVQGPYDKVASSRRPLAPDPDRPSLPPLESTIRKPLQNDEEPYSIAKLHQTSHTRLDSELLCLWKRQLRPESSVEEVTSQQSGVDLALYFMYGPAFDEFPVPDALLHLDEELFKLFHHHDVHAIAHGQPTTKSLGFESLQYDLMDIHQILSRRHQAHLIRPEQIDLIRAVYRSTMRFFRNCLRESLNHNKGPDICTPPRYRKYLGHLYDNTELELSFHRNTLLFIASLRSDRIESLLLRYSDEEGVNMEVVEGIKEATIACERYVRGLPVGPRREEKSEYHFGKRKWVAVKSTRRQQAWMALYFGEDDGQADSETKVMRVG</sequence>
<organism evidence="2 3">
    <name type="scientific">Ascobolus immersus RN42</name>
    <dbReference type="NCBI Taxonomy" id="1160509"/>
    <lineage>
        <taxon>Eukaryota</taxon>
        <taxon>Fungi</taxon>
        <taxon>Dikarya</taxon>
        <taxon>Ascomycota</taxon>
        <taxon>Pezizomycotina</taxon>
        <taxon>Pezizomycetes</taxon>
        <taxon>Pezizales</taxon>
        <taxon>Ascobolaceae</taxon>
        <taxon>Ascobolus</taxon>
    </lineage>
</organism>